<gene>
    <name evidence="1" type="ORF">C8U37_104125</name>
</gene>
<evidence type="ECO:0000313" key="2">
    <source>
        <dbReference type="Proteomes" id="UP000244161"/>
    </source>
</evidence>
<dbReference type="RefSeq" id="WP_108031951.1">
    <property type="nucleotide sequence ID" value="NZ_QAOM01000004.1"/>
</dbReference>
<keyword evidence="2" id="KW-1185">Reference proteome</keyword>
<organism evidence="1 2">
    <name type="scientific">Trichococcus patagoniensis</name>
    <dbReference type="NCBI Taxonomy" id="382641"/>
    <lineage>
        <taxon>Bacteria</taxon>
        <taxon>Bacillati</taxon>
        <taxon>Bacillota</taxon>
        <taxon>Bacilli</taxon>
        <taxon>Lactobacillales</taxon>
        <taxon>Carnobacteriaceae</taxon>
        <taxon>Trichococcus</taxon>
    </lineage>
</organism>
<protein>
    <recommendedName>
        <fullName evidence="3">GRAM domain-containing protein</fullName>
    </recommendedName>
</protein>
<dbReference type="Proteomes" id="UP000244161">
    <property type="component" value="Unassembled WGS sequence"/>
</dbReference>
<dbReference type="OrthoDB" id="2165510at2"/>
<sequence>MFKKMGDRSGEITLYSGRMSWCRSERSALDGYGFLTDKQLRFDMPEVSKIMTKIFFKPFSKAFEDGIYDIAIPYDDIQSVSPGTYGLRKALVIERKDGTLLKFAVNHYDRWEQAILKRMTKIA</sequence>
<accession>A0A2T5INU2</accession>
<evidence type="ECO:0000313" key="1">
    <source>
        <dbReference type="EMBL" id="PTQ85488.1"/>
    </source>
</evidence>
<name>A0A2T5INU2_9LACT</name>
<reference evidence="1 2" key="1">
    <citation type="submission" date="2018-04" db="EMBL/GenBank/DDBJ databases">
        <title>Genomic Encyclopedia of Archaeal and Bacterial Type Strains, Phase II (KMG-II): from individual species to whole genera.</title>
        <authorList>
            <person name="Goeker M."/>
        </authorList>
    </citation>
    <scope>NUCLEOTIDE SEQUENCE [LARGE SCALE GENOMIC DNA]</scope>
    <source>
        <strain evidence="1 2">DSM 18806</strain>
    </source>
</reference>
<dbReference type="AlphaFoldDB" id="A0A2T5INU2"/>
<evidence type="ECO:0008006" key="3">
    <source>
        <dbReference type="Google" id="ProtNLM"/>
    </source>
</evidence>
<comment type="caution">
    <text evidence="1">The sequence shown here is derived from an EMBL/GenBank/DDBJ whole genome shotgun (WGS) entry which is preliminary data.</text>
</comment>
<dbReference type="EMBL" id="QAOM01000004">
    <property type="protein sequence ID" value="PTQ85488.1"/>
    <property type="molecule type" value="Genomic_DNA"/>
</dbReference>
<proteinExistence type="predicted"/>